<protein>
    <submittedName>
        <fullName evidence="1">Uncharacterized protein</fullName>
    </submittedName>
</protein>
<dbReference type="AlphaFoldDB" id="A0A0M8ZPC2"/>
<organism evidence="1 2">
    <name type="scientific">Melipona quadrifasciata</name>
    <dbReference type="NCBI Taxonomy" id="166423"/>
    <lineage>
        <taxon>Eukaryota</taxon>
        <taxon>Metazoa</taxon>
        <taxon>Ecdysozoa</taxon>
        <taxon>Arthropoda</taxon>
        <taxon>Hexapoda</taxon>
        <taxon>Insecta</taxon>
        <taxon>Pterygota</taxon>
        <taxon>Neoptera</taxon>
        <taxon>Endopterygota</taxon>
        <taxon>Hymenoptera</taxon>
        <taxon>Apocrita</taxon>
        <taxon>Aculeata</taxon>
        <taxon>Apoidea</taxon>
        <taxon>Anthophila</taxon>
        <taxon>Apidae</taxon>
        <taxon>Melipona</taxon>
    </lineage>
</organism>
<proteinExistence type="predicted"/>
<evidence type="ECO:0000313" key="1">
    <source>
        <dbReference type="EMBL" id="KOX68370.1"/>
    </source>
</evidence>
<dbReference type="EMBL" id="KQ435933">
    <property type="protein sequence ID" value="KOX68370.1"/>
    <property type="molecule type" value="Genomic_DNA"/>
</dbReference>
<accession>A0A0M8ZPC2</accession>
<name>A0A0M8ZPC2_9HYME</name>
<gene>
    <name evidence="1" type="ORF">WN51_07591</name>
</gene>
<evidence type="ECO:0000313" key="2">
    <source>
        <dbReference type="Proteomes" id="UP000053105"/>
    </source>
</evidence>
<reference evidence="1 2" key="1">
    <citation type="submission" date="2015-07" db="EMBL/GenBank/DDBJ databases">
        <title>The genome of Melipona quadrifasciata.</title>
        <authorList>
            <person name="Pan H."/>
            <person name="Kapheim K."/>
        </authorList>
    </citation>
    <scope>NUCLEOTIDE SEQUENCE [LARGE SCALE GENOMIC DNA]</scope>
    <source>
        <strain evidence="1">0111107301</strain>
        <tissue evidence="1">Whole body</tissue>
    </source>
</reference>
<sequence>MPRSGSVWPTDFGTLGTALYSSTITVSLLPGFWINYELPAPARATNDSEIRSFSEGRDGSKMSKDESSFVNFSREKLQCYTHFTTTVVSMTQSVIRLAQYMALYHMTTIKYTMELNNVDSGKMRQEIFYRRYGILLSKIQVEDDLPSSENREQPFEKRQV</sequence>
<dbReference type="Proteomes" id="UP000053105">
    <property type="component" value="Unassembled WGS sequence"/>
</dbReference>
<keyword evidence="2" id="KW-1185">Reference proteome</keyword>